<sequence>MIKRRFYKVDHGDRDASDASSSSSESEVEAEATDESESEYDELHEPEVKQDDDDDAGSTSSGYKSEDSSGNDVDANSSGLLLSEDDVGTINEKPKLKNKELSSKRDLEVLERKSKVLLDENKSVSVDASSYILQCKSVFKCRICPRIICLNEAMLRDHLQSKRHARSEKLLREGRLKAIINSDGEIENLDVSDIDTEDDEEKDLHKRQKQNTKKFKKKRDLNGNSRKMQSPKGSAKKKAKN</sequence>
<comment type="caution">
    <text evidence="3">The sequence shown here is derived from an EMBL/GenBank/DDBJ whole genome shotgun (WGS) entry which is preliminary data.</text>
</comment>
<reference evidence="3 4" key="1">
    <citation type="journal article" date="2023" name="Plants (Basel)">
        <title>Bridging the Gap: Combining Genomics and Transcriptomics Approaches to Understand Stylosanthes scabra, an Orphan Legume from the Brazilian Caatinga.</title>
        <authorList>
            <person name="Ferreira-Neto J.R.C."/>
            <person name="da Silva M.D."/>
            <person name="Binneck E."/>
            <person name="de Melo N.F."/>
            <person name="da Silva R.H."/>
            <person name="de Melo A.L.T.M."/>
            <person name="Pandolfi V."/>
            <person name="Bustamante F.O."/>
            <person name="Brasileiro-Vidal A.C."/>
            <person name="Benko-Iseppon A.M."/>
        </authorList>
    </citation>
    <scope>NUCLEOTIDE SEQUENCE [LARGE SCALE GENOMIC DNA]</scope>
    <source>
        <tissue evidence="3">Leaves</tissue>
    </source>
</reference>
<accession>A0ABU6RKE8</accession>
<feature type="compositionally biased region" description="Acidic residues" evidence="1">
    <location>
        <begin position="26"/>
        <end position="40"/>
    </location>
</feature>
<evidence type="ECO:0000313" key="4">
    <source>
        <dbReference type="Proteomes" id="UP001341840"/>
    </source>
</evidence>
<dbReference type="PANTHER" id="PTHR36332">
    <property type="entry name" value="STRESS RESPONSE PROTEIN"/>
    <property type="match status" value="1"/>
</dbReference>
<dbReference type="EMBL" id="JASCZI010030720">
    <property type="protein sequence ID" value="MED6124502.1"/>
    <property type="molecule type" value="Genomic_DNA"/>
</dbReference>
<feature type="domain" description="C2H2-type" evidence="2">
    <location>
        <begin position="139"/>
        <end position="164"/>
    </location>
</feature>
<feature type="region of interest" description="Disordered" evidence="1">
    <location>
        <begin position="1"/>
        <end position="86"/>
    </location>
</feature>
<name>A0ABU6RKE8_9FABA</name>
<evidence type="ECO:0000256" key="1">
    <source>
        <dbReference type="SAM" id="MobiDB-lite"/>
    </source>
</evidence>
<dbReference type="Proteomes" id="UP001341840">
    <property type="component" value="Unassembled WGS sequence"/>
</dbReference>
<feature type="compositionally biased region" description="Polar residues" evidence="1">
    <location>
        <begin position="57"/>
        <end position="80"/>
    </location>
</feature>
<evidence type="ECO:0000259" key="2">
    <source>
        <dbReference type="Pfam" id="PF12874"/>
    </source>
</evidence>
<feature type="compositionally biased region" description="Polar residues" evidence="1">
    <location>
        <begin position="222"/>
        <end position="232"/>
    </location>
</feature>
<organism evidence="3 4">
    <name type="scientific">Stylosanthes scabra</name>
    <dbReference type="NCBI Taxonomy" id="79078"/>
    <lineage>
        <taxon>Eukaryota</taxon>
        <taxon>Viridiplantae</taxon>
        <taxon>Streptophyta</taxon>
        <taxon>Embryophyta</taxon>
        <taxon>Tracheophyta</taxon>
        <taxon>Spermatophyta</taxon>
        <taxon>Magnoliopsida</taxon>
        <taxon>eudicotyledons</taxon>
        <taxon>Gunneridae</taxon>
        <taxon>Pentapetalae</taxon>
        <taxon>rosids</taxon>
        <taxon>fabids</taxon>
        <taxon>Fabales</taxon>
        <taxon>Fabaceae</taxon>
        <taxon>Papilionoideae</taxon>
        <taxon>50 kb inversion clade</taxon>
        <taxon>dalbergioids sensu lato</taxon>
        <taxon>Dalbergieae</taxon>
        <taxon>Pterocarpus clade</taxon>
        <taxon>Stylosanthes</taxon>
    </lineage>
</organism>
<protein>
    <recommendedName>
        <fullName evidence="2">C2H2-type domain-containing protein</fullName>
    </recommendedName>
</protein>
<feature type="compositionally biased region" description="Basic and acidic residues" evidence="1">
    <location>
        <begin position="7"/>
        <end position="17"/>
    </location>
</feature>
<dbReference type="InterPro" id="IPR013087">
    <property type="entry name" value="Znf_C2H2_type"/>
</dbReference>
<proteinExistence type="predicted"/>
<dbReference type="Pfam" id="PF12874">
    <property type="entry name" value="zf-met"/>
    <property type="match status" value="1"/>
</dbReference>
<dbReference type="PANTHER" id="PTHR36332:SF1">
    <property type="entry name" value="STRESS RESPONSE PROTEIN"/>
    <property type="match status" value="1"/>
</dbReference>
<keyword evidence="4" id="KW-1185">Reference proteome</keyword>
<gene>
    <name evidence="3" type="ORF">PIB30_059481</name>
</gene>
<feature type="region of interest" description="Disordered" evidence="1">
    <location>
        <begin position="196"/>
        <end position="241"/>
    </location>
</feature>
<feature type="compositionally biased region" description="Basic residues" evidence="1">
    <location>
        <begin position="205"/>
        <end position="219"/>
    </location>
</feature>
<evidence type="ECO:0000313" key="3">
    <source>
        <dbReference type="EMBL" id="MED6124502.1"/>
    </source>
</evidence>